<organism evidence="2">
    <name type="scientific">Corethron hystrix</name>
    <dbReference type="NCBI Taxonomy" id="216773"/>
    <lineage>
        <taxon>Eukaryota</taxon>
        <taxon>Sar</taxon>
        <taxon>Stramenopiles</taxon>
        <taxon>Ochrophyta</taxon>
        <taxon>Bacillariophyta</taxon>
        <taxon>Coscinodiscophyceae</taxon>
        <taxon>Corethrophycidae</taxon>
        <taxon>Corethrales</taxon>
        <taxon>Corethraceae</taxon>
        <taxon>Corethron</taxon>
    </lineage>
</organism>
<accession>A0A7S1BH06</accession>
<reference evidence="2" key="1">
    <citation type="submission" date="2021-01" db="EMBL/GenBank/DDBJ databases">
        <authorList>
            <person name="Corre E."/>
            <person name="Pelletier E."/>
            <person name="Niang G."/>
            <person name="Scheremetjew M."/>
            <person name="Finn R."/>
            <person name="Kale V."/>
            <person name="Holt S."/>
            <person name="Cochrane G."/>
            <person name="Meng A."/>
            <person name="Brown T."/>
            <person name="Cohen L."/>
        </authorList>
    </citation>
    <scope>NUCLEOTIDE SEQUENCE</scope>
    <source>
        <strain evidence="2">308</strain>
    </source>
</reference>
<gene>
    <name evidence="2" type="ORF">CHYS00102_LOCUS13421</name>
</gene>
<sequence length="279" mass="30218">MDLDLELPDPSSLDLSDNGSATLNLKIFAIQCSNNTDDTISPLGSLTDSVNSTSTQGKSQDGRFFPPVPSVHKHTNTSSIESCGSFNGKPGLVSFGSSSGSSSTRSFNDAADFTIQELPIPTRVIPSRRRLGTGSSFSSKDSVELLAIISAIDDDDDSGEDIEKTKNEDNISNTGNIDMTNTIDASKISKQGNKIRRTKARDIERPIDYLKNKLNKLSEQWDSVKNSKTKIAALDMDYLCTQLTGTHSKKESKLKTIHRPKTPFAPSTGSDNPIIENDA</sequence>
<evidence type="ECO:0000256" key="1">
    <source>
        <dbReference type="SAM" id="MobiDB-lite"/>
    </source>
</evidence>
<protein>
    <submittedName>
        <fullName evidence="2">Uncharacterized protein</fullName>
    </submittedName>
</protein>
<feature type="region of interest" description="Disordered" evidence="1">
    <location>
        <begin position="251"/>
        <end position="279"/>
    </location>
</feature>
<evidence type="ECO:0000313" key="2">
    <source>
        <dbReference type="EMBL" id="CAD8886223.1"/>
    </source>
</evidence>
<name>A0A7S1BH06_9STRA</name>
<dbReference type="EMBL" id="HBFR01018465">
    <property type="protein sequence ID" value="CAD8886223.1"/>
    <property type="molecule type" value="Transcribed_RNA"/>
</dbReference>
<dbReference type="AlphaFoldDB" id="A0A7S1BH06"/>
<proteinExistence type="predicted"/>